<reference evidence="1" key="1">
    <citation type="submission" date="2020-10" db="EMBL/GenBank/DDBJ databases">
        <authorList>
            <person name="Han B."/>
            <person name="Lu T."/>
            <person name="Zhao Q."/>
            <person name="Huang X."/>
            <person name="Zhao Y."/>
        </authorList>
    </citation>
    <scope>NUCLEOTIDE SEQUENCE</scope>
</reference>
<dbReference type="EMBL" id="CAJGYO010000002">
    <property type="protein sequence ID" value="CAD6209393.1"/>
    <property type="molecule type" value="Genomic_DNA"/>
</dbReference>
<accession>A0A811MKR9</accession>
<protein>
    <submittedName>
        <fullName evidence="1">Uncharacterized protein</fullName>
    </submittedName>
</protein>
<dbReference type="AlphaFoldDB" id="A0A811MKR9"/>
<keyword evidence="2" id="KW-1185">Reference proteome</keyword>
<organism evidence="1 2">
    <name type="scientific">Miscanthus lutarioriparius</name>
    <dbReference type="NCBI Taxonomy" id="422564"/>
    <lineage>
        <taxon>Eukaryota</taxon>
        <taxon>Viridiplantae</taxon>
        <taxon>Streptophyta</taxon>
        <taxon>Embryophyta</taxon>
        <taxon>Tracheophyta</taxon>
        <taxon>Spermatophyta</taxon>
        <taxon>Magnoliopsida</taxon>
        <taxon>Liliopsida</taxon>
        <taxon>Poales</taxon>
        <taxon>Poaceae</taxon>
        <taxon>PACMAD clade</taxon>
        <taxon>Panicoideae</taxon>
        <taxon>Andropogonodae</taxon>
        <taxon>Andropogoneae</taxon>
        <taxon>Saccharinae</taxon>
        <taxon>Miscanthus</taxon>
    </lineage>
</organism>
<dbReference type="Proteomes" id="UP000604825">
    <property type="component" value="Unassembled WGS sequence"/>
</dbReference>
<dbReference type="OrthoDB" id="3900342at2759"/>
<evidence type="ECO:0000313" key="1">
    <source>
        <dbReference type="EMBL" id="CAD6209393.1"/>
    </source>
</evidence>
<evidence type="ECO:0000313" key="2">
    <source>
        <dbReference type="Proteomes" id="UP000604825"/>
    </source>
</evidence>
<gene>
    <name evidence="1" type="ORF">NCGR_LOCUS5599</name>
</gene>
<proteinExistence type="predicted"/>
<comment type="caution">
    <text evidence="1">The sequence shown here is derived from an EMBL/GenBank/DDBJ whole genome shotgun (WGS) entry which is preliminary data.</text>
</comment>
<name>A0A811MKR9_9POAL</name>
<sequence>MVPAEVSSPEYHEGAGKEAHDHAGIVLSYIALGFSVTCCTEFAVEIPMAGGSFAYLCVELGERRGLAAAHG</sequence>